<keyword evidence="3" id="KW-0449">Lipoprotein</keyword>
<accession>A0A2V2YMC7</accession>
<feature type="chain" id="PRO_5016102779" evidence="2">
    <location>
        <begin position="26"/>
        <end position="187"/>
    </location>
</feature>
<evidence type="ECO:0000256" key="1">
    <source>
        <dbReference type="SAM" id="MobiDB-lite"/>
    </source>
</evidence>
<name>A0A2V2YMC7_9BACL</name>
<keyword evidence="4" id="KW-1185">Reference proteome</keyword>
<organism evidence="3 4">
    <name type="scientific">Paenibacillus cellulosilyticus</name>
    <dbReference type="NCBI Taxonomy" id="375489"/>
    <lineage>
        <taxon>Bacteria</taxon>
        <taxon>Bacillati</taxon>
        <taxon>Bacillota</taxon>
        <taxon>Bacilli</taxon>
        <taxon>Bacillales</taxon>
        <taxon>Paenibacillaceae</taxon>
        <taxon>Paenibacillus</taxon>
    </lineage>
</organism>
<dbReference type="OrthoDB" id="2381329at2"/>
<comment type="caution">
    <text evidence="3">The sequence shown here is derived from an EMBL/GenBank/DDBJ whole genome shotgun (WGS) entry which is preliminary data.</text>
</comment>
<feature type="region of interest" description="Disordered" evidence="1">
    <location>
        <begin position="163"/>
        <end position="187"/>
    </location>
</feature>
<dbReference type="NCBIfam" id="TIGR02898">
    <property type="entry name" value="spore_YhcN_YlaJ"/>
    <property type="match status" value="1"/>
</dbReference>
<dbReference type="EMBL" id="QGTQ01000027">
    <property type="protein sequence ID" value="PWV95445.1"/>
    <property type="molecule type" value="Genomic_DNA"/>
</dbReference>
<dbReference type="Proteomes" id="UP000246635">
    <property type="component" value="Unassembled WGS sequence"/>
</dbReference>
<dbReference type="Pfam" id="PF09580">
    <property type="entry name" value="Spore_YhcN_YlaJ"/>
    <property type="match status" value="1"/>
</dbReference>
<dbReference type="GO" id="GO:0030435">
    <property type="term" value="P:sporulation resulting in formation of a cellular spore"/>
    <property type="evidence" value="ECO:0007669"/>
    <property type="project" value="InterPro"/>
</dbReference>
<dbReference type="InterPro" id="IPR019076">
    <property type="entry name" value="Spore_lipoprot_YhcN/YlaJ-like"/>
</dbReference>
<gene>
    <name evidence="3" type="ORF">DFQ01_12749</name>
</gene>
<proteinExistence type="predicted"/>
<dbReference type="PROSITE" id="PS51257">
    <property type="entry name" value="PROKAR_LIPOPROTEIN"/>
    <property type="match status" value="1"/>
</dbReference>
<feature type="region of interest" description="Disordered" evidence="1">
    <location>
        <begin position="26"/>
        <end position="47"/>
    </location>
</feature>
<dbReference type="AlphaFoldDB" id="A0A2V2YMC7"/>
<feature type="signal peptide" evidence="2">
    <location>
        <begin position="1"/>
        <end position="25"/>
    </location>
</feature>
<reference evidence="3 4" key="1">
    <citation type="submission" date="2018-05" db="EMBL/GenBank/DDBJ databases">
        <title>Genomic Encyclopedia of Type Strains, Phase III (KMG-III): the genomes of soil and plant-associated and newly described type strains.</title>
        <authorList>
            <person name="Whitman W."/>
        </authorList>
    </citation>
    <scope>NUCLEOTIDE SEQUENCE [LARGE SCALE GENOMIC DNA]</scope>
    <source>
        <strain evidence="3 4">CECT 5696</strain>
    </source>
</reference>
<feature type="compositionally biased region" description="Polar residues" evidence="1">
    <location>
        <begin position="26"/>
        <end position="45"/>
    </location>
</feature>
<dbReference type="RefSeq" id="WP_110046462.1">
    <property type="nucleotide sequence ID" value="NZ_CP054609.1"/>
</dbReference>
<evidence type="ECO:0000256" key="2">
    <source>
        <dbReference type="SAM" id="SignalP"/>
    </source>
</evidence>
<sequence length="187" mass="20127">MRTLQGCLASAAVLCLLTAGCGTVARNETSPSPQNNSNVRAQQTEPRAKAITDSKSVAAHLEALAKGIHGVKNAHCVIVGNLAVVGIDVDSKLERSRIGTIKYSVAEAFRKDPYGVNAIVTADMDLSERLKEIGADIRNGRPIQGFSEEMADIIGRIVPQMPRDTIPKDEHTEQSMNKQAPKINKNL</sequence>
<protein>
    <submittedName>
        <fullName evidence="3">YhcN/YlaJ family sporulation lipoprotein</fullName>
    </submittedName>
</protein>
<keyword evidence="2" id="KW-0732">Signal</keyword>
<evidence type="ECO:0000313" key="4">
    <source>
        <dbReference type="Proteomes" id="UP000246635"/>
    </source>
</evidence>
<dbReference type="InterPro" id="IPR014247">
    <property type="entry name" value="Spore_lipoprot_YhcN/YlaJ"/>
</dbReference>
<evidence type="ECO:0000313" key="3">
    <source>
        <dbReference type="EMBL" id="PWV95445.1"/>
    </source>
</evidence>